<dbReference type="PROSITE" id="PS50222">
    <property type="entry name" value="EF_HAND_2"/>
    <property type="match status" value="2"/>
</dbReference>
<dbReference type="CDD" id="cd00052">
    <property type="entry name" value="EH"/>
    <property type="match status" value="1"/>
</dbReference>
<dbReference type="GO" id="GO:0097708">
    <property type="term" value="C:intracellular vesicle"/>
    <property type="evidence" value="ECO:0007669"/>
    <property type="project" value="TreeGrafter"/>
</dbReference>
<proteinExistence type="predicted"/>
<dbReference type="GO" id="GO:0060090">
    <property type="term" value="F:molecular adaptor activity"/>
    <property type="evidence" value="ECO:0007669"/>
    <property type="project" value="TreeGrafter"/>
</dbReference>
<dbReference type="InterPro" id="IPR018247">
    <property type="entry name" value="EF_Hand_1_Ca_BS"/>
</dbReference>
<dbReference type="GO" id="GO:0005509">
    <property type="term" value="F:calcium ion binding"/>
    <property type="evidence" value="ECO:0007669"/>
    <property type="project" value="InterPro"/>
</dbReference>
<dbReference type="PROSITE" id="PS50031">
    <property type="entry name" value="EH"/>
    <property type="match status" value="1"/>
</dbReference>
<evidence type="ECO:0000259" key="2">
    <source>
        <dbReference type="PROSITE" id="PS50031"/>
    </source>
</evidence>
<keyword evidence="1" id="KW-0106">Calcium</keyword>
<dbReference type="AlphaFoldDB" id="A0A6B2LMB8"/>
<name>A0A6B2LMB8_9EUKA</name>
<dbReference type="SUPFAM" id="SSF47473">
    <property type="entry name" value="EF-hand"/>
    <property type="match status" value="2"/>
</dbReference>
<dbReference type="GO" id="GO:0005737">
    <property type="term" value="C:cytoplasm"/>
    <property type="evidence" value="ECO:0007669"/>
    <property type="project" value="TreeGrafter"/>
</dbReference>
<reference evidence="4" key="1">
    <citation type="journal article" date="2020" name="J. Eukaryot. Microbiol.">
        <title>De novo Sequencing, Assembly and Annotation of the Transcriptome for the Free-Living Testate Amoeba Arcella intermedia.</title>
        <authorList>
            <person name="Ribeiro G.M."/>
            <person name="Porfirio-Sousa A.L."/>
            <person name="Maurer-Alcala X.X."/>
            <person name="Katz L.A."/>
            <person name="Lahr D.J.G."/>
        </authorList>
    </citation>
    <scope>NUCLEOTIDE SEQUENCE</scope>
</reference>
<dbReference type="EMBL" id="GIBP01009253">
    <property type="protein sequence ID" value="NDV38222.1"/>
    <property type="molecule type" value="Transcribed_RNA"/>
</dbReference>
<dbReference type="PROSITE" id="PS00018">
    <property type="entry name" value="EF_HAND_1"/>
    <property type="match status" value="2"/>
</dbReference>
<dbReference type="Pfam" id="PF12763">
    <property type="entry name" value="EH"/>
    <property type="match status" value="1"/>
</dbReference>
<dbReference type="InterPro" id="IPR002048">
    <property type="entry name" value="EF_hand_dom"/>
</dbReference>
<dbReference type="InterPro" id="IPR000261">
    <property type="entry name" value="EH_dom"/>
</dbReference>
<protein>
    <recommendedName>
        <fullName evidence="5">Calmodulin</fullName>
    </recommendedName>
</protein>
<organism evidence="4">
    <name type="scientific">Arcella intermedia</name>
    <dbReference type="NCBI Taxonomy" id="1963864"/>
    <lineage>
        <taxon>Eukaryota</taxon>
        <taxon>Amoebozoa</taxon>
        <taxon>Tubulinea</taxon>
        <taxon>Elardia</taxon>
        <taxon>Arcellinida</taxon>
        <taxon>Sphaerothecina</taxon>
        <taxon>Arcellidae</taxon>
        <taxon>Arcella</taxon>
    </lineage>
</organism>
<dbReference type="SMART" id="SM00054">
    <property type="entry name" value="EFh"/>
    <property type="match status" value="2"/>
</dbReference>
<dbReference type="GO" id="GO:0006897">
    <property type="term" value="P:endocytosis"/>
    <property type="evidence" value="ECO:0007669"/>
    <property type="project" value="TreeGrafter"/>
</dbReference>
<dbReference type="SMART" id="SM00027">
    <property type="entry name" value="EH"/>
    <property type="match status" value="1"/>
</dbReference>
<evidence type="ECO:0008006" key="5">
    <source>
        <dbReference type="Google" id="ProtNLM"/>
    </source>
</evidence>
<dbReference type="PANTHER" id="PTHR11216">
    <property type="entry name" value="EH DOMAIN"/>
    <property type="match status" value="1"/>
</dbReference>
<evidence type="ECO:0000313" key="4">
    <source>
        <dbReference type="EMBL" id="NDV38222.1"/>
    </source>
</evidence>
<sequence length="162" mass="18302">MSDRDGDNSLNEEEFILMMHLINAKRSGQEVPNVLPEVVMQTYKSQTSYINWQDPWVVQPSERQRYCELFDGIDVSGSGKISGGSARELFVKSGLPMNTLAAIWNLADINKDGQLDKLEFCVAMHLINQYRLKNMAIPSELPSVVIDSLKADNNSTRTNPYF</sequence>
<evidence type="ECO:0000256" key="1">
    <source>
        <dbReference type="ARBA" id="ARBA00022837"/>
    </source>
</evidence>
<accession>A0A6B2LMB8</accession>
<feature type="domain" description="EH" evidence="2">
    <location>
        <begin position="62"/>
        <end position="152"/>
    </location>
</feature>
<dbReference type="InterPro" id="IPR011992">
    <property type="entry name" value="EF-hand-dom_pair"/>
</dbReference>
<evidence type="ECO:0000259" key="3">
    <source>
        <dbReference type="PROSITE" id="PS50222"/>
    </source>
</evidence>
<dbReference type="PANTHER" id="PTHR11216:SF174">
    <property type="entry name" value="GH06923P"/>
    <property type="match status" value="1"/>
</dbReference>
<dbReference type="Gene3D" id="1.10.238.10">
    <property type="entry name" value="EF-hand"/>
    <property type="match status" value="2"/>
</dbReference>
<feature type="domain" description="EF-hand" evidence="3">
    <location>
        <begin position="1"/>
        <end position="25"/>
    </location>
</feature>
<feature type="domain" description="EF-hand" evidence="3">
    <location>
        <begin position="95"/>
        <end position="130"/>
    </location>
</feature>
<dbReference type="GO" id="GO:0016197">
    <property type="term" value="P:endosomal transport"/>
    <property type="evidence" value="ECO:0007669"/>
    <property type="project" value="TreeGrafter"/>
</dbReference>
<dbReference type="GO" id="GO:0005886">
    <property type="term" value="C:plasma membrane"/>
    <property type="evidence" value="ECO:0007669"/>
    <property type="project" value="TreeGrafter"/>
</dbReference>